<feature type="domain" description="Carbamoyl-phosphate synthase small subunit N-terminal" evidence="12">
    <location>
        <begin position="8"/>
        <end position="138"/>
    </location>
</feature>
<dbReference type="HAMAP" id="MF_01209">
    <property type="entry name" value="CPSase_S_chain"/>
    <property type="match status" value="1"/>
</dbReference>
<sequence>MAGGAGMKTRYLILEDGTVFKGNAFGSEAGTIGEVIFTTAMTGYQESISDPSNCGQILTFTYPMVGNYGINPDDFEAIKIGLSGVVVRELAEQPSNFRSTGTLNEFLEAKNVPGIEGIDTRKLTRIIRMHGSLKGKLTNAGEEVNVDQVVKELQTTEIPRNVVEQVSITRPYPSPGRGKRVVLVDFGMKHGILRELNKRDCDIIVVPYNTSAKEILGMFPDGVMLSNGPGDPTEIPEAIEMVKGIIGKVPIFGVCLGHQLISLASGATSFKLKFGHRGGNHPVKDLRTGRTELTSQNHGYAIDADSIAKTDLEITHVALNDGTVEGVRHTKFPIFCVQFHPEGSSGPEDSKHLFDEFIELMNLESKKENSNA</sequence>
<dbReference type="CDD" id="cd01744">
    <property type="entry name" value="GATase1_CPSase"/>
    <property type="match status" value="1"/>
</dbReference>
<keyword evidence="11" id="KW-0028">Amino-acid biosynthesis</keyword>
<dbReference type="NCBIfam" id="TIGR01368">
    <property type="entry name" value="CPSaseIIsmall"/>
    <property type="match status" value="1"/>
</dbReference>
<feature type="binding site" evidence="11">
    <location>
        <position position="299"/>
    </location>
    <ligand>
        <name>L-glutamine</name>
        <dbReference type="ChEBI" id="CHEBI:58359"/>
    </ligand>
</feature>
<evidence type="ECO:0000259" key="12">
    <source>
        <dbReference type="SMART" id="SM01097"/>
    </source>
</evidence>
<dbReference type="GO" id="GO:0004088">
    <property type="term" value="F:carbamoyl-phosphate synthase (glutamine-hydrolyzing) activity"/>
    <property type="evidence" value="ECO:0007669"/>
    <property type="project" value="UniProtKB-UniRule"/>
</dbReference>
<protein>
    <recommendedName>
        <fullName evidence="11">Carbamoyl phosphate synthase small chain</fullName>
        <ecNumber evidence="11">6.3.5.5</ecNumber>
    </recommendedName>
    <alternativeName>
        <fullName evidence="11">Carbamoyl phosphate synthetase glutamine chain</fullName>
    </alternativeName>
</protein>
<feature type="binding site" evidence="11">
    <location>
        <position position="259"/>
    </location>
    <ligand>
        <name>L-glutamine</name>
        <dbReference type="ChEBI" id="CHEBI:58359"/>
    </ligand>
</feature>
<dbReference type="PANTHER" id="PTHR43418">
    <property type="entry name" value="MULTIFUNCTIONAL TRYPTOPHAN BIOSYNTHESIS PROTEIN-RELATED"/>
    <property type="match status" value="1"/>
</dbReference>
<dbReference type="InterPro" id="IPR017926">
    <property type="entry name" value="GATASE"/>
</dbReference>
<dbReference type="NCBIfam" id="NF009475">
    <property type="entry name" value="PRK12838.1"/>
    <property type="match status" value="1"/>
</dbReference>
<evidence type="ECO:0000256" key="9">
    <source>
        <dbReference type="ARBA" id="ARBA00048816"/>
    </source>
</evidence>
<accession>A0A2W7MMD2</accession>
<comment type="catalytic activity">
    <reaction evidence="9 11">
        <text>hydrogencarbonate + L-glutamine + 2 ATP + H2O = carbamoyl phosphate + L-glutamate + 2 ADP + phosphate + 2 H(+)</text>
        <dbReference type="Rhea" id="RHEA:18633"/>
        <dbReference type="ChEBI" id="CHEBI:15377"/>
        <dbReference type="ChEBI" id="CHEBI:15378"/>
        <dbReference type="ChEBI" id="CHEBI:17544"/>
        <dbReference type="ChEBI" id="CHEBI:29985"/>
        <dbReference type="ChEBI" id="CHEBI:30616"/>
        <dbReference type="ChEBI" id="CHEBI:43474"/>
        <dbReference type="ChEBI" id="CHEBI:58228"/>
        <dbReference type="ChEBI" id="CHEBI:58359"/>
        <dbReference type="ChEBI" id="CHEBI:456216"/>
        <dbReference type="EC" id="6.3.5.5"/>
    </reaction>
</comment>
<evidence type="ECO:0000256" key="8">
    <source>
        <dbReference type="ARBA" id="ARBA00022975"/>
    </source>
</evidence>
<dbReference type="GO" id="GO:0044205">
    <property type="term" value="P:'de novo' UMP biosynthetic process"/>
    <property type="evidence" value="ECO:0007669"/>
    <property type="project" value="UniProtKB-UniRule"/>
</dbReference>
<dbReference type="Gene3D" id="3.50.30.20">
    <property type="entry name" value="Carbamoyl-phosphate synthase small subunit, N-terminal domain"/>
    <property type="match status" value="1"/>
</dbReference>
<gene>
    <name evidence="11" type="primary">carA</name>
    <name evidence="13" type="ORF">C7437_1011147</name>
</gene>
<feature type="binding site" evidence="11">
    <location>
        <position position="228"/>
    </location>
    <ligand>
        <name>L-glutamine</name>
        <dbReference type="ChEBI" id="CHEBI:58359"/>
    </ligand>
</feature>
<keyword evidence="6 11" id="KW-0067">ATP-binding</keyword>
<feature type="active site" evidence="11">
    <location>
        <position position="342"/>
    </location>
</feature>
<dbReference type="EMBL" id="QKZI01000001">
    <property type="protein sequence ID" value="PZX08025.1"/>
    <property type="molecule type" value="Genomic_DNA"/>
</dbReference>
<dbReference type="InterPro" id="IPR036480">
    <property type="entry name" value="CarbP_synth_ssu_N_sf"/>
</dbReference>
<evidence type="ECO:0000256" key="3">
    <source>
        <dbReference type="ARBA" id="ARBA00007800"/>
    </source>
</evidence>
<dbReference type="GO" id="GO:0004359">
    <property type="term" value="F:glutaminase activity"/>
    <property type="evidence" value="ECO:0007669"/>
    <property type="project" value="RHEA"/>
</dbReference>
<feature type="active site" description="Nucleophile" evidence="11">
    <location>
        <position position="255"/>
    </location>
</feature>
<dbReference type="AlphaFoldDB" id="A0A2W7MMD2"/>
<evidence type="ECO:0000256" key="2">
    <source>
        <dbReference type="ARBA" id="ARBA00005077"/>
    </source>
</evidence>
<dbReference type="InterPro" id="IPR002474">
    <property type="entry name" value="CarbamoylP_synth_ssu_N"/>
</dbReference>
<comment type="pathway">
    <text evidence="2 11">Amino-acid biosynthesis; L-arginine biosynthesis; carbamoyl phosphate from bicarbonate: step 1/1.</text>
</comment>
<dbReference type="InterPro" id="IPR029062">
    <property type="entry name" value="Class_I_gatase-like"/>
</dbReference>
<dbReference type="UniPathway" id="UPA00068">
    <property type="reaction ID" value="UER00171"/>
</dbReference>
<dbReference type="GO" id="GO:0006526">
    <property type="term" value="P:L-arginine biosynthetic process"/>
    <property type="evidence" value="ECO:0007669"/>
    <property type="project" value="UniProtKB-UniRule"/>
</dbReference>
<feature type="binding site" evidence="11">
    <location>
        <position position="52"/>
    </location>
    <ligand>
        <name>L-glutamine</name>
        <dbReference type="ChEBI" id="CHEBI:58359"/>
    </ligand>
</feature>
<feature type="region of interest" description="CPSase" evidence="11">
    <location>
        <begin position="1"/>
        <end position="179"/>
    </location>
</feature>
<feature type="active site" evidence="11">
    <location>
        <position position="340"/>
    </location>
</feature>
<dbReference type="SUPFAM" id="SSF52021">
    <property type="entry name" value="Carbamoyl phosphate synthetase, small subunit N-terminal domain"/>
    <property type="match status" value="1"/>
</dbReference>
<dbReference type="InterPro" id="IPR035686">
    <property type="entry name" value="CPSase_GATase1"/>
</dbReference>
<evidence type="ECO:0000256" key="1">
    <source>
        <dbReference type="ARBA" id="ARBA00004812"/>
    </source>
</evidence>
<comment type="pathway">
    <text evidence="1 11">Pyrimidine metabolism; UMP biosynthesis via de novo pathway; (S)-dihydroorotate from bicarbonate: step 1/3.</text>
</comment>
<comment type="similarity">
    <text evidence="3 11">Belongs to the CarA family.</text>
</comment>
<keyword evidence="5 11" id="KW-0547">Nucleotide-binding</keyword>
<organism evidence="13 14">
    <name type="scientific">Psychrobacillus insolitus</name>
    <dbReference type="NCBI Taxonomy" id="1461"/>
    <lineage>
        <taxon>Bacteria</taxon>
        <taxon>Bacillati</taxon>
        <taxon>Bacillota</taxon>
        <taxon>Bacilli</taxon>
        <taxon>Bacillales</taxon>
        <taxon>Bacillaceae</taxon>
        <taxon>Psychrobacillus</taxon>
    </lineage>
</organism>
<feature type="binding site" evidence="11">
    <location>
        <position position="300"/>
    </location>
    <ligand>
        <name>L-glutamine</name>
        <dbReference type="ChEBI" id="CHEBI:58359"/>
    </ligand>
</feature>
<comment type="catalytic activity">
    <reaction evidence="10 11">
        <text>L-glutamine + H2O = L-glutamate + NH4(+)</text>
        <dbReference type="Rhea" id="RHEA:15889"/>
        <dbReference type="ChEBI" id="CHEBI:15377"/>
        <dbReference type="ChEBI" id="CHEBI:28938"/>
        <dbReference type="ChEBI" id="CHEBI:29985"/>
        <dbReference type="ChEBI" id="CHEBI:58359"/>
    </reaction>
</comment>
<keyword evidence="14" id="KW-1185">Reference proteome</keyword>
<dbReference type="Pfam" id="PF00988">
    <property type="entry name" value="CPSase_sm_chain"/>
    <property type="match status" value="1"/>
</dbReference>
<dbReference type="FunFam" id="3.40.50.880:FF:000029">
    <property type="entry name" value="Carbamoyl-phosphate synthase small chain"/>
    <property type="match status" value="1"/>
</dbReference>
<dbReference type="FunFam" id="3.50.30.20:FF:000001">
    <property type="entry name" value="Carbamoyl-phosphate synthase small chain"/>
    <property type="match status" value="1"/>
</dbReference>
<dbReference type="PRINTS" id="PR00097">
    <property type="entry name" value="ANTSNTHASEII"/>
</dbReference>
<feature type="binding site" evidence="11">
    <location>
        <position position="230"/>
    </location>
    <ligand>
        <name>L-glutamine</name>
        <dbReference type="ChEBI" id="CHEBI:58359"/>
    </ligand>
</feature>
<evidence type="ECO:0000313" key="14">
    <source>
        <dbReference type="Proteomes" id="UP000248646"/>
    </source>
</evidence>
<evidence type="ECO:0000256" key="4">
    <source>
        <dbReference type="ARBA" id="ARBA00022598"/>
    </source>
</evidence>
<dbReference type="GO" id="GO:0005524">
    <property type="term" value="F:ATP binding"/>
    <property type="evidence" value="ECO:0007669"/>
    <property type="project" value="UniProtKB-UniRule"/>
</dbReference>
<evidence type="ECO:0000256" key="10">
    <source>
        <dbReference type="ARBA" id="ARBA00049285"/>
    </source>
</evidence>
<dbReference type="GO" id="GO:0006541">
    <property type="term" value="P:glutamine metabolic process"/>
    <property type="evidence" value="ECO:0007669"/>
    <property type="project" value="InterPro"/>
</dbReference>
<feature type="binding site" evidence="11">
    <location>
        <position position="256"/>
    </location>
    <ligand>
        <name>L-glutamine</name>
        <dbReference type="ChEBI" id="CHEBI:58359"/>
    </ligand>
</feature>
<dbReference type="Pfam" id="PF00117">
    <property type="entry name" value="GATase"/>
    <property type="match status" value="1"/>
</dbReference>
<evidence type="ECO:0000256" key="11">
    <source>
        <dbReference type="HAMAP-Rule" id="MF_01209"/>
    </source>
</evidence>
<evidence type="ECO:0000313" key="13">
    <source>
        <dbReference type="EMBL" id="PZX08025.1"/>
    </source>
</evidence>
<keyword evidence="8 11" id="KW-0665">Pyrimidine biosynthesis</keyword>
<dbReference type="PROSITE" id="PS51273">
    <property type="entry name" value="GATASE_TYPE_1"/>
    <property type="match status" value="1"/>
</dbReference>
<comment type="function">
    <text evidence="11">Small subunit of the glutamine-dependent carbamoyl phosphate synthetase (CPSase). CPSase catalyzes the formation of carbamoyl phosphate from the ammonia moiety of glutamine, carbonate, and phosphate donated by ATP, constituting the first step of 2 biosynthetic pathways, one leading to arginine and/or urea and the other to pyrimidine nucleotides. The small subunit (glutamine amidotransferase) binds and cleaves glutamine to supply the large subunit with the substrate ammonia.</text>
</comment>
<comment type="caution">
    <text evidence="13">The sequence shown here is derived from an EMBL/GenBank/DDBJ whole genome shotgun (WGS) entry which is preliminary data.</text>
</comment>
<keyword evidence="11" id="KW-0055">Arginine biosynthesis</keyword>
<comment type="subunit">
    <text evidence="11">Composed of two chains; the small (or glutamine) chain promotes the hydrolysis of glutamine to ammonia, which is used by the large (or ammonia) chain to synthesize carbamoyl phosphate. Tetramer of heterodimers (alpha,beta)4.</text>
</comment>
<proteinExistence type="inferred from homology"/>
<evidence type="ECO:0000256" key="7">
    <source>
        <dbReference type="ARBA" id="ARBA00022962"/>
    </source>
</evidence>
<evidence type="ECO:0000256" key="5">
    <source>
        <dbReference type="ARBA" id="ARBA00022741"/>
    </source>
</evidence>
<dbReference type="PRINTS" id="PR00096">
    <property type="entry name" value="GATASE"/>
</dbReference>
<dbReference type="SUPFAM" id="SSF52317">
    <property type="entry name" value="Class I glutamine amidotransferase-like"/>
    <property type="match status" value="1"/>
</dbReference>
<dbReference type="PRINTS" id="PR00099">
    <property type="entry name" value="CPSGATASE"/>
</dbReference>
<evidence type="ECO:0000256" key="6">
    <source>
        <dbReference type="ARBA" id="ARBA00022840"/>
    </source>
</evidence>
<dbReference type="SMART" id="SM01097">
    <property type="entry name" value="CPSase_sm_chain"/>
    <property type="match status" value="1"/>
</dbReference>
<dbReference type="PANTHER" id="PTHR43418:SF7">
    <property type="entry name" value="CARBAMOYL-PHOSPHATE SYNTHASE SMALL CHAIN"/>
    <property type="match status" value="1"/>
</dbReference>
<name>A0A2W7MMD2_9BACI</name>
<dbReference type="Gene3D" id="3.40.50.880">
    <property type="match status" value="1"/>
</dbReference>
<feature type="binding site" evidence="11">
    <location>
        <position position="297"/>
    </location>
    <ligand>
        <name>L-glutamine</name>
        <dbReference type="ChEBI" id="CHEBI:58359"/>
    </ligand>
</feature>
<keyword evidence="7 11" id="KW-0315">Glutamine amidotransferase</keyword>
<dbReference type="InterPro" id="IPR006274">
    <property type="entry name" value="CarbamoylP_synth_ssu"/>
</dbReference>
<dbReference type="InterPro" id="IPR050472">
    <property type="entry name" value="Anth_synth/Amidotransfase"/>
</dbReference>
<keyword evidence="4 11" id="KW-0436">Ligase</keyword>
<dbReference type="Proteomes" id="UP000248646">
    <property type="component" value="Unassembled WGS sequence"/>
</dbReference>
<reference evidence="13 14" key="1">
    <citation type="submission" date="2018-06" db="EMBL/GenBank/DDBJ databases">
        <title>Genomic Encyclopedia of Type Strains, Phase IV (KMG-IV): sequencing the most valuable type-strain genomes for metagenomic binning, comparative biology and taxonomic classification.</title>
        <authorList>
            <person name="Goeker M."/>
        </authorList>
    </citation>
    <scope>NUCLEOTIDE SEQUENCE [LARGE SCALE GENOMIC DNA]</scope>
    <source>
        <strain evidence="13 14">DSM 5</strain>
    </source>
</reference>
<dbReference type="UniPathway" id="UPA00070">
    <property type="reaction ID" value="UER00115"/>
</dbReference>
<dbReference type="GO" id="GO:0006207">
    <property type="term" value="P:'de novo' pyrimidine nucleobase biosynthetic process"/>
    <property type="evidence" value="ECO:0007669"/>
    <property type="project" value="InterPro"/>
</dbReference>
<dbReference type="EC" id="6.3.5.5" evidence="11"/>